<dbReference type="EMBL" id="PHIG01000032">
    <property type="protein sequence ID" value="PJK29497.1"/>
    <property type="molecule type" value="Genomic_DNA"/>
</dbReference>
<accession>A0A2M9G197</accession>
<keyword evidence="5" id="KW-1185">Reference proteome</keyword>
<sequence>MALKLTLKPGEKFVINGAVIANGDRRATLVLHNKASILREKDILKPERVDTPAKRIYFAIMSMYLDEKVRPRFYEEFVLRMSEFMGVVTDADALANCVAISQCVMDRQYYKGLTLCRRLLDFERERLSYEPASV</sequence>
<protein>
    <submittedName>
        <fullName evidence="4">Flagellar biosynthesis repressor FlbT</fullName>
    </submittedName>
</protein>
<evidence type="ECO:0000256" key="3">
    <source>
        <dbReference type="ARBA" id="ARBA00022884"/>
    </source>
</evidence>
<dbReference type="NCBIfam" id="NF001995">
    <property type="entry name" value="PRK00794.1-1"/>
    <property type="match status" value="1"/>
</dbReference>
<keyword evidence="4" id="KW-0969">Cilium</keyword>
<dbReference type="GO" id="GO:1902209">
    <property type="term" value="P:negative regulation of bacterial-type flagellum assembly"/>
    <property type="evidence" value="ECO:0007669"/>
    <property type="project" value="InterPro"/>
</dbReference>
<dbReference type="Pfam" id="PF07378">
    <property type="entry name" value="FlbT"/>
    <property type="match status" value="1"/>
</dbReference>
<proteinExistence type="predicted"/>
<keyword evidence="4" id="KW-0282">Flagellum</keyword>
<keyword evidence="4" id="KW-0966">Cell projection</keyword>
<keyword evidence="2" id="KW-1005">Bacterial flagellum biogenesis</keyword>
<dbReference type="AlphaFoldDB" id="A0A2M9G197"/>
<keyword evidence="1" id="KW-0678">Repressor</keyword>
<dbReference type="GO" id="GO:0048027">
    <property type="term" value="F:mRNA 5'-UTR binding"/>
    <property type="evidence" value="ECO:0007669"/>
    <property type="project" value="InterPro"/>
</dbReference>
<name>A0A2M9G197_9PROT</name>
<dbReference type="RefSeq" id="WP_109793521.1">
    <property type="nucleotide sequence ID" value="NZ_PHIG01000032.1"/>
</dbReference>
<reference evidence="4 5" key="1">
    <citation type="submission" date="2017-11" db="EMBL/GenBank/DDBJ databases">
        <title>Draft genome sequence of Rhizobiales bacterium SY3-13.</title>
        <authorList>
            <person name="Sun C."/>
        </authorList>
    </citation>
    <scope>NUCLEOTIDE SEQUENCE [LARGE SCALE GENOMIC DNA]</scope>
    <source>
        <strain evidence="4 5">SY3-13</strain>
    </source>
</reference>
<evidence type="ECO:0000256" key="2">
    <source>
        <dbReference type="ARBA" id="ARBA00022795"/>
    </source>
</evidence>
<gene>
    <name evidence="4" type="ORF">CVT23_10560</name>
</gene>
<evidence type="ECO:0000313" key="4">
    <source>
        <dbReference type="EMBL" id="PJK29497.1"/>
    </source>
</evidence>
<organism evidence="4 5">
    <name type="scientific">Minwuia thermotolerans</name>
    <dbReference type="NCBI Taxonomy" id="2056226"/>
    <lineage>
        <taxon>Bacteria</taxon>
        <taxon>Pseudomonadati</taxon>
        <taxon>Pseudomonadota</taxon>
        <taxon>Alphaproteobacteria</taxon>
        <taxon>Minwuiales</taxon>
        <taxon>Minwuiaceae</taxon>
        <taxon>Minwuia</taxon>
    </lineage>
</organism>
<dbReference type="PIRSF" id="PIRSF009533">
    <property type="entry name" value="FlbT"/>
    <property type="match status" value="1"/>
</dbReference>
<comment type="caution">
    <text evidence="4">The sequence shown here is derived from an EMBL/GenBank/DDBJ whole genome shotgun (WGS) entry which is preliminary data.</text>
</comment>
<evidence type="ECO:0000256" key="1">
    <source>
        <dbReference type="ARBA" id="ARBA00022491"/>
    </source>
</evidence>
<evidence type="ECO:0000313" key="5">
    <source>
        <dbReference type="Proteomes" id="UP000229498"/>
    </source>
</evidence>
<keyword evidence="3" id="KW-0694">RNA-binding</keyword>
<dbReference type="OrthoDB" id="8561314at2"/>
<dbReference type="GO" id="GO:0044781">
    <property type="term" value="P:bacterial-type flagellum organization"/>
    <property type="evidence" value="ECO:0007669"/>
    <property type="project" value="UniProtKB-KW"/>
</dbReference>
<dbReference type="GO" id="GO:0006402">
    <property type="term" value="P:mRNA catabolic process"/>
    <property type="evidence" value="ECO:0007669"/>
    <property type="project" value="InterPro"/>
</dbReference>
<dbReference type="Proteomes" id="UP000229498">
    <property type="component" value="Unassembled WGS sequence"/>
</dbReference>
<dbReference type="InterPro" id="IPR009967">
    <property type="entry name" value="Flagellum_FlbT"/>
</dbReference>